<dbReference type="GO" id="GO:0016998">
    <property type="term" value="P:cell wall macromolecule catabolic process"/>
    <property type="evidence" value="ECO:0007669"/>
    <property type="project" value="InterPro"/>
</dbReference>
<evidence type="ECO:0000256" key="2">
    <source>
        <dbReference type="ARBA" id="ARBA00022529"/>
    </source>
</evidence>
<dbReference type="Gene3D" id="1.10.530.40">
    <property type="match status" value="1"/>
</dbReference>
<dbReference type="InterPro" id="IPR023347">
    <property type="entry name" value="Lysozyme_dom_sf"/>
</dbReference>
<dbReference type="GO" id="GO:0031640">
    <property type="term" value="P:killing of cells of another organism"/>
    <property type="evidence" value="ECO:0007669"/>
    <property type="project" value="UniProtKB-KW"/>
</dbReference>
<keyword evidence="4 6" id="KW-0378">Hydrolase</keyword>
<keyword evidence="2 6" id="KW-0929">Antimicrobial</keyword>
<gene>
    <name evidence="8" type="ORF">AV903_17705</name>
    <name evidence="9" type="ORF">SY86_11040</name>
</gene>
<dbReference type="EC" id="3.2.1.17" evidence="6"/>
<dbReference type="PANTHER" id="PTHR38107">
    <property type="match status" value="1"/>
</dbReference>
<comment type="catalytic activity">
    <reaction evidence="1 6">
        <text>Hydrolysis of (1-&gt;4)-beta-linkages between N-acetylmuramic acid and N-acetyl-D-glucosamine residues in a peptidoglycan and between N-acetyl-D-glucosamine residues in chitodextrins.</text>
        <dbReference type="EC" id="3.2.1.17"/>
    </reaction>
</comment>
<comment type="similarity">
    <text evidence="6">Belongs to the glycosyl hydrolase 24 family.</text>
</comment>
<dbReference type="GO" id="GO:0042742">
    <property type="term" value="P:defense response to bacterium"/>
    <property type="evidence" value="ECO:0007669"/>
    <property type="project" value="UniProtKB-KW"/>
</dbReference>
<evidence type="ECO:0000256" key="6">
    <source>
        <dbReference type="RuleBase" id="RU003788"/>
    </source>
</evidence>
<dbReference type="GO" id="GO:0003796">
    <property type="term" value="F:lysozyme activity"/>
    <property type="evidence" value="ECO:0007669"/>
    <property type="project" value="UniProtKB-EC"/>
</dbReference>
<feature type="signal peptide" evidence="7">
    <location>
        <begin position="1"/>
        <end position="23"/>
    </location>
</feature>
<dbReference type="Pfam" id="PF00959">
    <property type="entry name" value="Phage_lysozyme"/>
    <property type="match status" value="1"/>
</dbReference>
<dbReference type="PATRIC" id="fig|65700.7.peg.2790"/>
<proteinExistence type="inferred from homology"/>
<dbReference type="InterPro" id="IPR002196">
    <property type="entry name" value="Glyco_hydro_24"/>
</dbReference>
<evidence type="ECO:0000313" key="11">
    <source>
        <dbReference type="Proteomes" id="UP000264980"/>
    </source>
</evidence>
<dbReference type="RefSeq" id="WP_016193209.1">
    <property type="nucleotide sequence ID" value="NZ_CP013970.1"/>
</dbReference>
<dbReference type="AlphaFoldDB" id="A0A0M2KFW8"/>
<keyword evidence="7" id="KW-0732">Signal</keyword>
<dbReference type="SUPFAM" id="SSF53955">
    <property type="entry name" value="Lysozyme-like"/>
    <property type="match status" value="1"/>
</dbReference>
<dbReference type="STRING" id="65700.SY86_11040"/>
<reference evidence="8 11" key="2">
    <citation type="submission" date="2016-01" db="EMBL/GenBank/DDBJ databases">
        <authorList>
            <person name="Oliw E.H."/>
        </authorList>
    </citation>
    <scope>NUCLEOTIDE SEQUENCE [LARGE SCALE GENOMIC DNA]</scope>
    <source>
        <strain evidence="8 11">MDcuke</strain>
    </source>
</reference>
<evidence type="ECO:0000256" key="7">
    <source>
        <dbReference type="SAM" id="SignalP"/>
    </source>
</evidence>
<keyword evidence="3 6" id="KW-0081">Bacteriolytic enzyme</keyword>
<sequence>MKKPVRKCAIAVIVALGATFSPATLRTSQETQQKIADWEDCRKTPYYCPSGVLTVGIGSTGGVENREYSDSEIAGRWINDLTRAENCINQNFEAAYMPQSAFEAMTDAALNVGCTGLMWFTNGQGRKQRTTIWKNARLHDWQAMCNRLTDFVNSAGQRSQGLVNRRTDFKAWCLRDMENTR</sequence>
<dbReference type="InterPro" id="IPR051018">
    <property type="entry name" value="Bacteriophage_GH24"/>
</dbReference>
<name>A0A0M2KFW8_9GAMM</name>
<evidence type="ECO:0000256" key="1">
    <source>
        <dbReference type="ARBA" id="ARBA00000632"/>
    </source>
</evidence>
<dbReference type="HAMAP" id="MF_04110">
    <property type="entry name" value="ENDOLYSIN_T4"/>
    <property type="match status" value="1"/>
</dbReference>
<dbReference type="CDD" id="cd16901">
    <property type="entry name" value="lyz_P1"/>
    <property type="match status" value="1"/>
</dbReference>
<dbReference type="InterPro" id="IPR034690">
    <property type="entry name" value="Endolysin_T4_type"/>
</dbReference>
<evidence type="ECO:0000256" key="5">
    <source>
        <dbReference type="ARBA" id="ARBA00023295"/>
    </source>
</evidence>
<evidence type="ECO:0000256" key="3">
    <source>
        <dbReference type="ARBA" id="ARBA00022638"/>
    </source>
</evidence>
<keyword evidence="10" id="KW-1185">Reference proteome</keyword>
<dbReference type="GO" id="GO:0009253">
    <property type="term" value="P:peptidoglycan catabolic process"/>
    <property type="evidence" value="ECO:0007669"/>
    <property type="project" value="InterPro"/>
</dbReference>
<evidence type="ECO:0000313" key="8">
    <source>
        <dbReference type="EMBL" id="AXF77458.1"/>
    </source>
</evidence>
<dbReference type="Proteomes" id="UP000033924">
    <property type="component" value="Unassembled WGS sequence"/>
</dbReference>
<protein>
    <recommendedName>
        <fullName evidence="6">Lysozyme</fullName>
        <ecNumber evidence="6">3.2.1.17</ecNumber>
    </recommendedName>
</protein>
<dbReference type="PANTHER" id="PTHR38107:SF4">
    <property type="entry name" value="LYSOZYME"/>
    <property type="match status" value="1"/>
</dbReference>
<evidence type="ECO:0000256" key="4">
    <source>
        <dbReference type="ARBA" id="ARBA00022801"/>
    </source>
</evidence>
<accession>A0A0M2KFW8</accession>
<dbReference type="EMBL" id="JXNU01000003">
    <property type="protein sequence ID" value="KKF35841.1"/>
    <property type="molecule type" value="Genomic_DNA"/>
</dbReference>
<dbReference type="Proteomes" id="UP000264980">
    <property type="component" value="Chromosome"/>
</dbReference>
<evidence type="ECO:0000313" key="10">
    <source>
        <dbReference type="Proteomes" id="UP000033924"/>
    </source>
</evidence>
<keyword evidence="5 6" id="KW-0326">Glycosidase</keyword>
<feature type="chain" id="PRO_5033228261" description="Lysozyme" evidence="7">
    <location>
        <begin position="24"/>
        <end position="181"/>
    </location>
</feature>
<reference evidence="9 10" key="1">
    <citation type="submission" date="2015-01" db="EMBL/GenBank/DDBJ databases">
        <title>Erwinia tracheiphila.</title>
        <authorList>
            <person name="Shapiro L.R."/>
        </authorList>
    </citation>
    <scope>NUCLEOTIDE SEQUENCE [LARGE SCALE GENOMIC DNA]</scope>
    <source>
        <strain evidence="9 10">BuffGH</strain>
    </source>
</reference>
<dbReference type="EMBL" id="CP013970">
    <property type="protein sequence ID" value="AXF77458.1"/>
    <property type="molecule type" value="Genomic_DNA"/>
</dbReference>
<organism evidence="9 10">
    <name type="scientific">Erwinia tracheiphila</name>
    <dbReference type="NCBI Taxonomy" id="65700"/>
    <lineage>
        <taxon>Bacteria</taxon>
        <taxon>Pseudomonadati</taxon>
        <taxon>Pseudomonadota</taxon>
        <taxon>Gammaproteobacteria</taxon>
        <taxon>Enterobacterales</taxon>
        <taxon>Erwiniaceae</taxon>
        <taxon>Erwinia</taxon>
    </lineage>
</organism>
<evidence type="ECO:0000313" key="9">
    <source>
        <dbReference type="EMBL" id="KKF35841.1"/>
    </source>
</evidence>
<dbReference type="InterPro" id="IPR023346">
    <property type="entry name" value="Lysozyme-like_dom_sf"/>
</dbReference>